<organism evidence="2">
    <name type="scientific">Culicoides sonorensis</name>
    <name type="common">Biting midge</name>
    <dbReference type="NCBI Taxonomy" id="179676"/>
    <lineage>
        <taxon>Eukaryota</taxon>
        <taxon>Metazoa</taxon>
        <taxon>Ecdysozoa</taxon>
        <taxon>Arthropoda</taxon>
        <taxon>Hexapoda</taxon>
        <taxon>Insecta</taxon>
        <taxon>Pterygota</taxon>
        <taxon>Neoptera</taxon>
        <taxon>Endopterygota</taxon>
        <taxon>Diptera</taxon>
        <taxon>Nematocera</taxon>
        <taxon>Chironomoidea</taxon>
        <taxon>Ceratopogonidae</taxon>
        <taxon>Ceratopogoninae</taxon>
        <taxon>Culicoides</taxon>
        <taxon>Monoculicoides</taxon>
    </lineage>
</organism>
<evidence type="ECO:0000313" key="1">
    <source>
        <dbReference type="EMBL" id="SSX10535.1"/>
    </source>
</evidence>
<evidence type="ECO:0000313" key="2">
    <source>
        <dbReference type="EMBL" id="SSX30221.1"/>
    </source>
</evidence>
<sequence length="65" mass="7074">MVNICGFTLKNSLKAFIGVHLSADCYLKKNTVNGGGSVTGNTTTKQGNSRSPSFKLFIYRKEKDS</sequence>
<dbReference type="AlphaFoldDB" id="A0A336ML08"/>
<gene>
    <name evidence="2" type="primary">CSON002199</name>
</gene>
<dbReference type="VEuPathDB" id="VectorBase:CSON002199"/>
<name>A0A336ML08_CULSO</name>
<protein>
    <submittedName>
        <fullName evidence="2">CSON002199 protein</fullName>
    </submittedName>
</protein>
<reference evidence="2" key="2">
    <citation type="submission" date="2018-07" db="EMBL/GenBank/DDBJ databases">
        <authorList>
            <person name="Quirk P.G."/>
            <person name="Krulwich T.A."/>
        </authorList>
    </citation>
    <scope>NUCLEOTIDE SEQUENCE</scope>
</reference>
<proteinExistence type="predicted"/>
<reference evidence="1" key="1">
    <citation type="submission" date="2018-04" db="EMBL/GenBank/DDBJ databases">
        <authorList>
            <person name="Go L.Y."/>
            <person name="Mitchell J.A."/>
        </authorList>
    </citation>
    <scope>NUCLEOTIDE SEQUENCE</scope>
    <source>
        <tissue evidence="1">Whole organism</tissue>
    </source>
</reference>
<dbReference type="EMBL" id="UFQS01001369">
    <property type="protein sequence ID" value="SSX10535.1"/>
    <property type="molecule type" value="Genomic_DNA"/>
</dbReference>
<accession>A0A336ML08</accession>
<dbReference type="EMBL" id="UFQT01001369">
    <property type="protein sequence ID" value="SSX30221.1"/>
    <property type="molecule type" value="Genomic_DNA"/>
</dbReference>